<protein>
    <submittedName>
        <fullName evidence="1">Uncharacterized protein</fullName>
    </submittedName>
</protein>
<reference evidence="1" key="1">
    <citation type="submission" date="2020-03" db="EMBL/GenBank/DDBJ databases">
        <title>Spirochaetal bacteria isolated from arthropods constitute a novel genus Entomospira genus novum within the order Spirochaetales.</title>
        <authorList>
            <person name="Grana-Miraglia L."/>
            <person name="Sikutova S."/>
            <person name="Fingerle V."/>
            <person name="Sing A."/>
            <person name="Castillo-Ramirez S."/>
            <person name="Margos G."/>
            <person name="Rudolf I."/>
        </authorList>
    </citation>
    <scope>NUCLEOTIDE SEQUENCE</scope>
    <source>
        <strain evidence="1">BR208</strain>
    </source>
</reference>
<gene>
    <name evidence="1" type="ORF">HCT46_06805</name>
</gene>
<evidence type="ECO:0000313" key="2">
    <source>
        <dbReference type="Proteomes" id="UP000752013"/>
    </source>
</evidence>
<dbReference type="RefSeq" id="WP_167704229.1">
    <property type="nucleotide sequence ID" value="NZ_CP118169.1"/>
</dbReference>
<evidence type="ECO:0000313" key="1">
    <source>
        <dbReference type="EMBL" id="NIZ47617.1"/>
    </source>
</evidence>
<organism evidence="1 2">
    <name type="scientific">Entomospira nematocerorum</name>
    <dbReference type="NCBI Taxonomy" id="2719987"/>
    <lineage>
        <taxon>Bacteria</taxon>
        <taxon>Pseudomonadati</taxon>
        <taxon>Spirochaetota</taxon>
        <taxon>Spirochaetia</taxon>
        <taxon>Spirochaetales</taxon>
        <taxon>Spirochaetaceae</taxon>
        <taxon>Entomospira</taxon>
    </lineage>
</organism>
<name>A0A968GD28_9SPIO</name>
<dbReference type="AlphaFoldDB" id="A0A968GD28"/>
<keyword evidence="2" id="KW-1185">Reference proteome</keyword>
<comment type="caution">
    <text evidence="1">The sequence shown here is derived from an EMBL/GenBank/DDBJ whole genome shotgun (WGS) entry which is preliminary data.</text>
</comment>
<sequence>MINLYHALQEALRRELPYPILGVTASSVAESAKGIATPSATLLLHIDSVERLEDLYDHSAMRHRRYQVYYRLAMRYEEALQGSCISDLLELSLWGSQPKLERVILPIHGRRSAYVMQLSAQATVEELRPSPSIKMMQIQLTADRMVSIEMQHPQE</sequence>
<dbReference type="EMBL" id="JAATLK010000002">
    <property type="protein sequence ID" value="NIZ47617.1"/>
    <property type="molecule type" value="Genomic_DNA"/>
</dbReference>
<proteinExistence type="predicted"/>
<accession>A0A968GD28</accession>
<dbReference type="Proteomes" id="UP000752013">
    <property type="component" value="Unassembled WGS sequence"/>
</dbReference>